<organism evidence="2">
    <name type="scientific">Comamonas kerstersii</name>
    <dbReference type="NCBI Taxonomy" id="225992"/>
    <lineage>
        <taxon>Bacteria</taxon>
        <taxon>Pseudomonadati</taxon>
        <taxon>Pseudomonadota</taxon>
        <taxon>Betaproteobacteria</taxon>
        <taxon>Burkholderiales</taxon>
        <taxon>Comamonadaceae</taxon>
        <taxon>Comamonas</taxon>
    </lineage>
</organism>
<dbReference type="AlphaFoldDB" id="A0A6A1QTG1"/>
<comment type="caution">
    <text evidence="2">The sequence shown here is derived from an EMBL/GenBank/DDBJ whole genome shotgun (WGS) entry which is preliminary data.</text>
</comment>
<sequence>MIKLTDITLKVKKIRQGRYGDFCVADLSTEIGDFKVKDPLLDQFEDGDYTGTVWISEIYLAQYIAWGKGVTEIRARLHDLQLDGVKARSPDTELPEPDPAEEVPAPPARRQTPEPVAEPERSHPVASSIAAVKQRLQQIGRKPSKPEPEPQNQDDQLAQLFGDMWPLVCSNQPVKFDPTVDRLILRQQTEAIKKLGYRFLATEQTWYPV</sequence>
<feature type="region of interest" description="Disordered" evidence="1">
    <location>
        <begin position="86"/>
        <end position="126"/>
    </location>
</feature>
<dbReference type="InterPro" id="IPR021693">
    <property type="entry name" value="DUF3275"/>
</dbReference>
<protein>
    <submittedName>
        <fullName evidence="2">DUF3275 family protein</fullName>
    </submittedName>
</protein>
<dbReference type="RefSeq" id="WP_151046150.1">
    <property type="nucleotide sequence ID" value="NZ_CATYED010000033.1"/>
</dbReference>
<name>A0A6A1QTG1_9BURK</name>
<reference evidence="2" key="1">
    <citation type="submission" date="2019-09" db="EMBL/GenBank/DDBJ databases">
        <title>Draft genome sequences of 48 bacterial type strains from the CCUG.</title>
        <authorList>
            <person name="Tunovic T."/>
            <person name="Pineiro-Iglesias B."/>
            <person name="Unosson C."/>
            <person name="Inganas E."/>
            <person name="Ohlen M."/>
            <person name="Cardew S."/>
            <person name="Jensie-Markopoulos S."/>
            <person name="Salva-Serra F."/>
            <person name="Jaen-Luchoro D."/>
            <person name="Karlsson R."/>
            <person name="Svensson-Stadler L."/>
            <person name="Chun J."/>
            <person name="Moore E."/>
        </authorList>
    </citation>
    <scope>NUCLEOTIDE SEQUENCE</scope>
    <source>
        <strain evidence="2">CCUG 15333</strain>
    </source>
</reference>
<evidence type="ECO:0000256" key="1">
    <source>
        <dbReference type="SAM" id="MobiDB-lite"/>
    </source>
</evidence>
<gene>
    <name evidence="2" type="ORF">F7P80_16425</name>
</gene>
<evidence type="ECO:0000313" key="2">
    <source>
        <dbReference type="EMBL" id="KAB0583571.1"/>
    </source>
</evidence>
<proteinExistence type="predicted"/>
<accession>A0A6A1QTG1</accession>
<dbReference type="Pfam" id="PF11679">
    <property type="entry name" value="DUF3275"/>
    <property type="match status" value="1"/>
</dbReference>
<dbReference type="EMBL" id="VZOT01000025">
    <property type="protein sequence ID" value="KAB0583571.1"/>
    <property type="molecule type" value="Genomic_DNA"/>
</dbReference>